<protein>
    <recommendedName>
        <fullName evidence="6">Ubiquitin-like protease family profile domain-containing protein</fullName>
    </recommendedName>
</protein>
<keyword evidence="2" id="KW-0597">Phosphoprotein</keyword>
<feature type="non-terminal residue" evidence="7">
    <location>
        <position position="111"/>
    </location>
</feature>
<evidence type="ECO:0000256" key="5">
    <source>
        <dbReference type="ARBA" id="ARBA00022801"/>
    </source>
</evidence>
<evidence type="ECO:0000313" key="7">
    <source>
        <dbReference type="EMBL" id="PWN19846.1"/>
    </source>
</evidence>
<organism evidence="7 8">
    <name type="scientific">Pseudomicrostroma glucosiphilum</name>
    <dbReference type="NCBI Taxonomy" id="1684307"/>
    <lineage>
        <taxon>Eukaryota</taxon>
        <taxon>Fungi</taxon>
        <taxon>Dikarya</taxon>
        <taxon>Basidiomycota</taxon>
        <taxon>Ustilaginomycotina</taxon>
        <taxon>Exobasidiomycetes</taxon>
        <taxon>Microstromatales</taxon>
        <taxon>Microstromatales incertae sedis</taxon>
        <taxon>Pseudomicrostroma</taxon>
    </lineage>
</organism>
<dbReference type="GO" id="GO:0005634">
    <property type="term" value="C:nucleus"/>
    <property type="evidence" value="ECO:0007669"/>
    <property type="project" value="TreeGrafter"/>
</dbReference>
<dbReference type="Proteomes" id="UP000245942">
    <property type="component" value="Unassembled WGS sequence"/>
</dbReference>
<evidence type="ECO:0000259" key="6">
    <source>
        <dbReference type="Pfam" id="PF02902"/>
    </source>
</evidence>
<dbReference type="GeneID" id="37011646"/>
<keyword evidence="8" id="KW-1185">Reference proteome</keyword>
<keyword evidence="5" id="KW-0378">Hydrolase</keyword>
<reference evidence="7 8" key="1">
    <citation type="journal article" date="2018" name="Mol. Biol. Evol.">
        <title>Broad Genomic Sampling Reveals a Smut Pathogenic Ancestry of the Fungal Clade Ustilaginomycotina.</title>
        <authorList>
            <person name="Kijpornyongpan T."/>
            <person name="Mondo S.J."/>
            <person name="Barry K."/>
            <person name="Sandor L."/>
            <person name="Lee J."/>
            <person name="Lipzen A."/>
            <person name="Pangilinan J."/>
            <person name="LaButti K."/>
            <person name="Hainaut M."/>
            <person name="Henrissat B."/>
            <person name="Grigoriev I.V."/>
            <person name="Spatafora J.W."/>
            <person name="Aime M.C."/>
        </authorList>
    </citation>
    <scope>NUCLEOTIDE SEQUENCE [LARGE SCALE GENOMIC DNA]</scope>
    <source>
        <strain evidence="7 8">MCA 4718</strain>
    </source>
</reference>
<dbReference type="GO" id="GO:0070139">
    <property type="term" value="F:SUMO-specific endopeptidase activity"/>
    <property type="evidence" value="ECO:0007669"/>
    <property type="project" value="TreeGrafter"/>
</dbReference>
<feature type="domain" description="Ubiquitin-like protease family profile" evidence="6">
    <location>
        <begin position="2"/>
        <end position="71"/>
    </location>
</feature>
<comment type="similarity">
    <text evidence="1">Belongs to the peptidase C48 family.</text>
</comment>
<dbReference type="PANTHER" id="PTHR46896">
    <property type="entry name" value="SENTRIN-SPECIFIC PROTEASE"/>
    <property type="match status" value="1"/>
</dbReference>
<keyword evidence="3" id="KW-0645">Protease</keyword>
<dbReference type="AlphaFoldDB" id="A0A316U3H5"/>
<dbReference type="OrthoDB" id="442460at2759"/>
<keyword evidence="4" id="KW-0833">Ubl conjugation pathway</keyword>
<evidence type="ECO:0000256" key="1">
    <source>
        <dbReference type="ARBA" id="ARBA00005234"/>
    </source>
</evidence>
<evidence type="ECO:0000256" key="3">
    <source>
        <dbReference type="ARBA" id="ARBA00022670"/>
    </source>
</evidence>
<gene>
    <name evidence="7" type="ORF">BCV69DRAFT_235830</name>
</gene>
<proteinExistence type="inferred from homology"/>
<dbReference type="GO" id="GO:0005737">
    <property type="term" value="C:cytoplasm"/>
    <property type="evidence" value="ECO:0007669"/>
    <property type="project" value="TreeGrafter"/>
</dbReference>
<evidence type="ECO:0000313" key="8">
    <source>
        <dbReference type="Proteomes" id="UP000245942"/>
    </source>
</evidence>
<dbReference type="RefSeq" id="XP_025347006.1">
    <property type="nucleotide sequence ID" value="XM_025489912.1"/>
</dbReference>
<evidence type="ECO:0000256" key="2">
    <source>
        <dbReference type="ARBA" id="ARBA00022553"/>
    </source>
</evidence>
<dbReference type="InterPro" id="IPR003653">
    <property type="entry name" value="Peptidase_C48_C"/>
</dbReference>
<dbReference type="GO" id="GO:0016926">
    <property type="term" value="P:protein desumoylation"/>
    <property type="evidence" value="ECO:0007669"/>
    <property type="project" value="TreeGrafter"/>
</dbReference>
<dbReference type="SUPFAM" id="SSF54001">
    <property type="entry name" value="Cysteine proteinases"/>
    <property type="match status" value="1"/>
</dbReference>
<dbReference type="InterPro" id="IPR051947">
    <property type="entry name" value="Sentrin-specific_protease"/>
</dbReference>
<sequence>VLTFDSLGGRHPAVQTAVKNYLRNEAWDKKQLRIDPQPAYIDVNVPGQSNWCDCGLFVLLYFDRFFSNPSLFVNEIIPERDDEAEAWQAESAGQARRNLRKLVDGLSAEWL</sequence>
<feature type="non-terminal residue" evidence="7">
    <location>
        <position position="1"/>
    </location>
</feature>
<dbReference type="STRING" id="1684307.A0A316U3H5"/>
<dbReference type="EMBL" id="KZ819330">
    <property type="protein sequence ID" value="PWN19846.1"/>
    <property type="molecule type" value="Genomic_DNA"/>
</dbReference>
<dbReference type="GO" id="GO:0006508">
    <property type="term" value="P:proteolysis"/>
    <property type="evidence" value="ECO:0007669"/>
    <property type="project" value="UniProtKB-KW"/>
</dbReference>
<dbReference type="Pfam" id="PF02902">
    <property type="entry name" value="Peptidase_C48"/>
    <property type="match status" value="1"/>
</dbReference>
<dbReference type="InterPro" id="IPR038765">
    <property type="entry name" value="Papain-like_cys_pep_sf"/>
</dbReference>
<dbReference type="Gene3D" id="1.10.418.20">
    <property type="match status" value="1"/>
</dbReference>
<name>A0A316U3H5_9BASI</name>
<accession>A0A316U3H5</accession>
<dbReference type="PANTHER" id="PTHR46896:SF3">
    <property type="entry name" value="FI06413P-RELATED"/>
    <property type="match status" value="1"/>
</dbReference>
<evidence type="ECO:0000256" key="4">
    <source>
        <dbReference type="ARBA" id="ARBA00022786"/>
    </source>
</evidence>